<comment type="caution">
    <text evidence="1">The sequence shown here is derived from an EMBL/GenBank/DDBJ whole genome shotgun (WGS) entry which is preliminary data.</text>
</comment>
<dbReference type="Proteomes" id="UP000248917">
    <property type="component" value="Unassembled WGS sequence"/>
</dbReference>
<evidence type="ECO:0000313" key="2">
    <source>
        <dbReference type="Proteomes" id="UP000248917"/>
    </source>
</evidence>
<accession>A0A326RJ35</accession>
<dbReference type="AlphaFoldDB" id="A0A326RJ35"/>
<gene>
    <name evidence="1" type="ORF">CLV31_12225</name>
</gene>
<dbReference type="Gene3D" id="3.40.50.1010">
    <property type="entry name" value="5'-nuclease"/>
    <property type="match status" value="1"/>
</dbReference>
<evidence type="ECO:0008006" key="3">
    <source>
        <dbReference type="Google" id="ProtNLM"/>
    </source>
</evidence>
<organism evidence="1 2">
    <name type="scientific">Algoriphagus aquaeductus</name>
    <dbReference type="NCBI Taxonomy" id="475299"/>
    <lineage>
        <taxon>Bacteria</taxon>
        <taxon>Pseudomonadati</taxon>
        <taxon>Bacteroidota</taxon>
        <taxon>Cytophagia</taxon>
        <taxon>Cytophagales</taxon>
        <taxon>Cyclobacteriaceae</taxon>
        <taxon>Algoriphagus</taxon>
    </lineage>
</organism>
<keyword evidence="2" id="KW-1185">Reference proteome</keyword>
<dbReference type="CDD" id="cd18702">
    <property type="entry name" value="PIN_VapC_like"/>
    <property type="match status" value="1"/>
</dbReference>
<sequence length="153" mass="17429">MIFVDTNALILLVVGLIDKSLISSHKRTSIFESIDFENLAFLIGDLEKVVTTPNVLTEVDNLLNNFQRGHRWAYYQVIRELIAKSTEKFLESKKMMDSNAFFELGLTDSGVLEICKECDFLITGDSRLSDYANAYGIKVIDLKKIRNERLTSL</sequence>
<name>A0A326RJ35_9BACT</name>
<protein>
    <recommendedName>
        <fullName evidence="3">PIN domain-containing protein</fullName>
    </recommendedName>
</protein>
<dbReference type="EMBL" id="QKTX01000022">
    <property type="protein sequence ID" value="PZV76795.1"/>
    <property type="molecule type" value="Genomic_DNA"/>
</dbReference>
<proteinExistence type="predicted"/>
<dbReference type="InterPro" id="IPR059192">
    <property type="entry name" value="PIN_19"/>
</dbReference>
<dbReference type="RefSeq" id="WP_111394877.1">
    <property type="nucleotide sequence ID" value="NZ_JBJINY010000076.1"/>
</dbReference>
<evidence type="ECO:0000313" key="1">
    <source>
        <dbReference type="EMBL" id="PZV76795.1"/>
    </source>
</evidence>
<reference evidence="1 2" key="1">
    <citation type="submission" date="2018-06" db="EMBL/GenBank/DDBJ databases">
        <title>Genomic Encyclopedia of Archaeal and Bacterial Type Strains, Phase II (KMG-II): from individual species to whole genera.</title>
        <authorList>
            <person name="Goeker M."/>
        </authorList>
    </citation>
    <scope>NUCLEOTIDE SEQUENCE [LARGE SCALE GENOMIC DNA]</scope>
    <source>
        <strain evidence="1 2">T4</strain>
    </source>
</reference>
<dbReference type="SUPFAM" id="SSF88723">
    <property type="entry name" value="PIN domain-like"/>
    <property type="match status" value="1"/>
</dbReference>
<dbReference type="InterPro" id="IPR029060">
    <property type="entry name" value="PIN-like_dom_sf"/>
</dbReference>